<proteinExistence type="inferred from homology"/>
<dbReference type="PANTHER" id="PTHR43293">
    <property type="entry name" value="ACETATE COA-TRANSFERASE YDIF"/>
    <property type="match status" value="1"/>
</dbReference>
<keyword evidence="5" id="KW-1185">Reference proteome</keyword>
<dbReference type="InterPro" id="IPR004165">
    <property type="entry name" value="CoA_trans_fam_I"/>
</dbReference>
<accession>A0ABU0CLS5</accession>
<dbReference type="InterPro" id="IPR037171">
    <property type="entry name" value="NagB/RpiA_transferase-like"/>
</dbReference>
<dbReference type="Proteomes" id="UP001232445">
    <property type="component" value="Unassembled WGS sequence"/>
</dbReference>
<dbReference type="PROSITE" id="PS51257">
    <property type="entry name" value="PROKAR_LIPOPROTEIN"/>
    <property type="match status" value="1"/>
</dbReference>
<comment type="caution">
    <text evidence="4">The sequence shown here is derived from an EMBL/GenBank/DDBJ whole genome shotgun (WGS) entry which is preliminary data.</text>
</comment>
<organism evidence="4 5">
    <name type="scientific">Caldalkalibacillus uzonensis</name>
    <dbReference type="NCBI Taxonomy" id="353224"/>
    <lineage>
        <taxon>Bacteria</taxon>
        <taxon>Bacillati</taxon>
        <taxon>Bacillota</taxon>
        <taxon>Bacilli</taxon>
        <taxon>Bacillales</taxon>
        <taxon>Bacillaceae</taxon>
        <taxon>Caldalkalibacillus</taxon>
    </lineage>
</organism>
<evidence type="ECO:0000256" key="3">
    <source>
        <dbReference type="PIRNR" id="PIRNR000858"/>
    </source>
</evidence>
<name>A0ABU0CLS5_9BACI</name>
<dbReference type="InterPro" id="IPR014388">
    <property type="entry name" value="3-oxoacid_CoA-transferase"/>
</dbReference>
<reference evidence="4 5" key="1">
    <citation type="submission" date="2023-07" db="EMBL/GenBank/DDBJ databases">
        <title>Genomic Encyclopedia of Type Strains, Phase IV (KMG-IV): sequencing the most valuable type-strain genomes for metagenomic binning, comparative biology and taxonomic classification.</title>
        <authorList>
            <person name="Goeker M."/>
        </authorList>
    </citation>
    <scope>NUCLEOTIDE SEQUENCE [LARGE SCALE GENOMIC DNA]</scope>
    <source>
        <strain evidence="4 5">DSM 17740</strain>
    </source>
</reference>
<dbReference type="SUPFAM" id="SSF100950">
    <property type="entry name" value="NagB/RpiA/CoA transferase-like"/>
    <property type="match status" value="2"/>
</dbReference>
<sequence>MYDKRLPPEKVVSLIKNNMTLALCGFTLIGACETFLRTLENHYLSHGNPKNLTLIHAAGHSDKVNGIEHLSHKGLVKRIIGSHWGLAPRWGKLIHNNEVEAHCLSQGQLTHLFRAMAAGKPGNISKVGLGTFLDPRIEGGRINDKAKESEALIDILTIDDEEYLFYKEIPIDVCVLRGTTADEFGNVTMEDEALKLEALSIAQATKRYGGTVIVEVKHYAKYGTLHPKQVVIPGVFVDHVIIAKDPINNHRQTSSTFFDPRYSGDLRIPVDVIKPIPLNVRKVIGRRAVKELHPCAVVNLGTGIPGDTIGPVSSEEGILDDIILTVESGTIGGIPMGGTDFGITINADAIIEHAYQFDFYNGRGVDITFMGAAEIDSHGNVNVSKFGTRTVGCGGFIDITQNAKKVVFCSTFTTGGLKVDIQGGKLHILNEGKLRKFVNDVGHITFSGKVGLQNEQEVIYVTERAVFKLTPQGLMLTEVAPGIDIEQDILAHMGFTPVISPDLKKMDYRIFEDGAMGIRGEFLEALNNNKEFGVLFKNEKEEVKQ</sequence>
<gene>
    <name evidence="4" type="ORF">J2S00_000133</name>
</gene>
<protein>
    <submittedName>
        <fullName evidence="4">Propionate CoA-transferase</fullName>
        <ecNumber evidence="4">2.8.3.1</ecNumber>
    </submittedName>
</protein>
<evidence type="ECO:0000256" key="1">
    <source>
        <dbReference type="ARBA" id="ARBA00007154"/>
    </source>
</evidence>
<dbReference type="GO" id="GO:0018729">
    <property type="term" value="F:propionate CoA-transferase activity"/>
    <property type="evidence" value="ECO:0007669"/>
    <property type="project" value="UniProtKB-EC"/>
</dbReference>
<dbReference type="SMART" id="SM00882">
    <property type="entry name" value="CoA_trans"/>
    <property type="match status" value="1"/>
</dbReference>
<dbReference type="Pfam" id="PF01144">
    <property type="entry name" value="CoA_trans"/>
    <property type="match status" value="1"/>
</dbReference>
<dbReference type="RefSeq" id="WP_307334411.1">
    <property type="nucleotide sequence ID" value="NZ_JAUSUQ010000001.1"/>
</dbReference>
<dbReference type="PIRSF" id="PIRSF000858">
    <property type="entry name" value="SCOT-t"/>
    <property type="match status" value="1"/>
</dbReference>
<evidence type="ECO:0000313" key="4">
    <source>
        <dbReference type="EMBL" id="MDQ0337363.1"/>
    </source>
</evidence>
<evidence type="ECO:0000256" key="2">
    <source>
        <dbReference type="ARBA" id="ARBA00022679"/>
    </source>
</evidence>
<dbReference type="EC" id="2.8.3.1" evidence="4"/>
<dbReference type="PANTHER" id="PTHR43293:SF1">
    <property type="entry name" value="ACETATE COA-TRANSFERASE YDIF"/>
    <property type="match status" value="1"/>
</dbReference>
<evidence type="ECO:0000313" key="5">
    <source>
        <dbReference type="Proteomes" id="UP001232445"/>
    </source>
</evidence>
<comment type="similarity">
    <text evidence="1 3">Belongs to the 3-oxoacid CoA-transferase family.</text>
</comment>
<dbReference type="Gene3D" id="3.40.1080.10">
    <property type="entry name" value="Glutaconate Coenzyme A-transferase"/>
    <property type="match status" value="2"/>
</dbReference>
<dbReference type="EMBL" id="JAUSUQ010000001">
    <property type="protein sequence ID" value="MDQ0337363.1"/>
    <property type="molecule type" value="Genomic_DNA"/>
</dbReference>
<keyword evidence="2 3" id="KW-0808">Transferase</keyword>